<evidence type="ECO:0000259" key="8">
    <source>
        <dbReference type="Pfam" id="PF18317"/>
    </source>
</evidence>
<dbReference type="InterPro" id="IPR013708">
    <property type="entry name" value="Shikimate_DH-bd_N"/>
</dbReference>
<evidence type="ECO:0000256" key="4">
    <source>
        <dbReference type="ARBA" id="ARBA00023002"/>
    </source>
</evidence>
<dbReference type="UniPathway" id="UPA00053">
    <property type="reaction ID" value="UER00087"/>
</dbReference>
<reference evidence="9" key="1">
    <citation type="submission" date="2018-05" db="EMBL/GenBank/DDBJ databases">
        <authorList>
            <person name="Lanie J.A."/>
            <person name="Ng W.-L."/>
            <person name="Kazmierczak K.M."/>
            <person name="Andrzejewski T.M."/>
            <person name="Davidsen T.M."/>
            <person name="Wayne K.J."/>
            <person name="Tettelin H."/>
            <person name="Glass J.I."/>
            <person name="Rusch D."/>
            <person name="Podicherti R."/>
            <person name="Tsui H.-C.T."/>
            <person name="Winkler M.E."/>
        </authorList>
    </citation>
    <scope>NUCLEOTIDE SEQUENCE</scope>
</reference>
<evidence type="ECO:0000256" key="1">
    <source>
        <dbReference type="ARBA" id="ARBA00012962"/>
    </source>
</evidence>
<dbReference type="NCBIfam" id="TIGR00507">
    <property type="entry name" value="aroE"/>
    <property type="match status" value="1"/>
</dbReference>
<dbReference type="InterPro" id="IPR011342">
    <property type="entry name" value="Shikimate_DH"/>
</dbReference>
<dbReference type="Gene3D" id="3.40.50.720">
    <property type="entry name" value="NAD(P)-binding Rossmann-like Domain"/>
    <property type="match status" value="1"/>
</dbReference>
<name>A0A381RHL0_9ZZZZ</name>
<dbReference type="GO" id="GO:0050661">
    <property type="term" value="F:NADP binding"/>
    <property type="evidence" value="ECO:0007669"/>
    <property type="project" value="InterPro"/>
</dbReference>
<dbReference type="Pfam" id="PF08501">
    <property type="entry name" value="Shikimate_dh_N"/>
    <property type="match status" value="1"/>
</dbReference>
<evidence type="ECO:0000256" key="5">
    <source>
        <dbReference type="ARBA" id="ARBA00023141"/>
    </source>
</evidence>
<sequence>MHNAVFAALNMDARFVAFSVNPDQLGEAIVGLRALNVAGINVTVPHKSSVIPYLDEITPLAKKIGAVNTIRNEQGLLIGTNTDISGFIRSLENLNFSPENKSIALLGAGGAARALVAGLADAGASRILIHNRTVEHAESLLTEFSPIFPQTQLESVTVETLQATTLDLLVNTTTVGMESGESPLDLSQCQEIEHLADIIYSPAQTTLLKQAEELGIPAINGSGMLLYQGCGAFTFWTGKQAPETVMQEQLLGWKE</sequence>
<dbReference type="PANTHER" id="PTHR21089:SF1">
    <property type="entry name" value="BIFUNCTIONAL 3-DEHYDROQUINATE DEHYDRATASE_SHIKIMATE DEHYDROGENASE, CHLOROPLASTIC"/>
    <property type="match status" value="1"/>
</dbReference>
<evidence type="ECO:0000259" key="6">
    <source>
        <dbReference type="Pfam" id="PF01488"/>
    </source>
</evidence>
<dbReference type="GO" id="GO:0019632">
    <property type="term" value="P:shikimate metabolic process"/>
    <property type="evidence" value="ECO:0007669"/>
    <property type="project" value="InterPro"/>
</dbReference>
<dbReference type="EC" id="1.1.1.25" evidence="1"/>
<evidence type="ECO:0000313" key="9">
    <source>
        <dbReference type="EMBL" id="SUZ90369.1"/>
    </source>
</evidence>
<dbReference type="InterPro" id="IPR041121">
    <property type="entry name" value="SDH_C"/>
</dbReference>
<dbReference type="InterPro" id="IPR036291">
    <property type="entry name" value="NAD(P)-bd_dom_sf"/>
</dbReference>
<keyword evidence="2" id="KW-0028">Amino-acid biosynthesis</keyword>
<keyword evidence="4" id="KW-0560">Oxidoreductase</keyword>
<gene>
    <name evidence="9" type="ORF">METZ01_LOCUS43223</name>
</gene>
<dbReference type="InterPro" id="IPR046346">
    <property type="entry name" value="Aminoacid_DH-like_N_sf"/>
</dbReference>
<dbReference type="GO" id="GO:0009073">
    <property type="term" value="P:aromatic amino acid family biosynthetic process"/>
    <property type="evidence" value="ECO:0007669"/>
    <property type="project" value="UniProtKB-KW"/>
</dbReference>
<dbReference type="CDD" id="cd01065">
    <property type="entry name" value="NAD_bind_Shikimate_DH"/>
    <property type="match status" value="1"/>
</dbReference>
<dbReference type="GO" id="GO:0004764">
    <property type="term" value="F:shikimate 3-dehydrogenase (NADP+) activity"/>
    <property type="evidence" value="ECO:0007669"/>
    <property type="project" value="UniProtKB-EC"/>
</dbReference>
<keyword evidence="5" id="KW-0057">Aromatic amino acid biosynthesis</keyword>
<dbReference type="InterPro" id="IPR022893">
    <property type="entry name" value="Shikimate_DH_fam"/>
</dbReference>
<organism evidence="9">
    <name type="scientific">marine metagenome</name>
    <dbReference type="NCBI Taxonomy" id="408172"/>
    <lineage>
        <taxon>unclassified sequences</taxon>
        <taxon>metagenomes</taxon>
        <taxon>ecological metagenomes</taxon>
    </lineage>
</organism>
<proteinExistence type="inferred from homology"/>
<dbReference type="Gene3D" id="3.40.50.10860">
    <property type="entry name" value="Leucine Dehydrogenase, chain A, domain 1"/>
    <property type="match status" value="1"/>
</dbReference>
<feature type="domain" description="Quinate/shikimate 5-dehydrogenase/glutamyl-tRNA reductase" evidence="6">
    <location>
        <begin position="99"/>
        <end position="153"/>
    </location>
</feature>
<dbReference type="PANTHER" id="PTHR21089">
    <property type="entry name" value="SHIKIMATE DEHYDROGENASE"/>
    <property type="match status" value="1"/>
</dbReference>
<keyword evidence="3" id="KW-0521">NADP</keyword>
<dbReference type="Pfam" id="PF18317">
    <property type="entry name" value="SDH_C"/>
    <property type="match status" value="1"/>
</dbReference>
<evidence type="ECO:0000256" key="3">
    <source>
        <dbReference type="ARBA" id="ARBA00022857"/>
    </source>
</evidence>
<feature type="domain" description="SDH C-terminal" evidence="8">
    <location>
        <begin position="221"/>
        <end position="251"/>
    </location>
</feature>
<dbReference type="AlphaFoldDB" id="A0A381RHL0"/>
<dbReference type="GO" id="GO:0009423">
    <property type="term" value="P:chorismate biosynthetic process"/>
    <property type="evidence" value="ECO:0007669"/>
    <property type="project" value="UniProtKB-UniPathway"/>
</dbReference>
<dbReference type="GO" id="GO:0008652">
    <property type="term" value="P:amino acid biosynthetic process"/>
    <property type="evidence" value="ECO:0007669"/>
    <property type="project" value="UniProtKB-KW"/>
</dbReference>
<evidence type="ECO:0000259" key="7">
    <source>
        <dbReference type="Pfam" id="PF08501"/>
    </source>
</evidence>
<dbReference type="SUPFAM" id="SSF53223">
    <property type="entry name" value="Aminoacid dehydrogenase-like, N-terminal domain"/>
    <property type="match status" value="1"/>
</dbReference>
<dbReference type="InterPro" id="IPR006151">
    <property type="entry name" value="Shikm_DH/Glu-tRNA_Rdtase"/>
</dbReference>
<feature type="domain" description="Shikimate dehydrogenase substrate binding N-terminal" evidence="7">
    <location>
        <begin position="1"/>
        <end position="70"/>
    </location>
</feature>
<dbReference type="SUPFAM" id="SSF51735">
    <property type="entry name" value="NAD(P)-binding Rossmann-fold domains"/>
    <property type="match status" value="1"/>
</dbReference>
<protein>
    <recommendedName>
        <fullName evidence="1">shikimate dehydrogenase (NADP(+))</fullName>
        <ecNumber evidence="1">1.1.1.25</ecNumber>
    </recommendedName>
</protein>
<dbReference type="Pfam" id="PF01488">
    <property type="entry name" value="Shikimate_DH"/>
    <property type="match status" value="1"/>
</dbReference>
<dbReference type="HAMAP" id="MF_00222">
    <property type="entry name" value="Shikimate_DH_AroE"/>
    <property type="match status" value="1"/>
</dbReference>
<dbReference type="EMBL" id="UINC01001889">
    <property type="protein sequence ID" value="SUZ90369.1"/>
    <property type="molecule type" value="Genomic_DNA"/>
</dbReference>
<evidence type="ECO:0000256" key="2">
    <source>
        <dbReference type="ARBA" id="ARBA00022605"/>
    </source>
</evidence>
<accession>A0A381RHL0</accession>